<evidence type="ECO:0000256" key="3">
    <source>
        <dbReference type="ARBA" id="ARBA00022723"/>
    </source>
</evidence>
<dbReference type="InterPro" id="IPR002495">
    <property type="entry name" value="Glyco_trans_8"/>
</dbReference>
<dbReference type="EMBL" id="CP023004">
    <property type="protein sequence ID" value="AWI10174.1"/>
    <property type="molecule type" value="Genomic_DNA"/>
</dbReference>
<dbReference type="CDD" id="cd04194">
    <property type="entry name" value="GT8_A4GalT_like"/>
    <property type="match status" value="1"/>
</dbReference>
<dbReference type="InterPro" id="IPR050748">
    <property type="entry name" value="Glycosyltrans_8_dom-fam"/>
</dbReference>
<evidence type="ECO:0000313" key="4">
    <source>
        <dbReference type="EMBL" id="AWI10174.1"/>
    </source>
</evidence>
<keyword evidence="5" id="KW-1185">Reference proteome</keyword>
<dbReference type="Proteomes" id="UP000244896">
    <property type="component" value="Chromosome"/>
</dbReference>
<name>A0A2U8E6I7_9BACT</name>
<keyword evidence="1" id="KW-0328">Glycosyltransferase</keyword>
<proteinExistence type="predicted"/>
<dbReference type="PANTHER" id="PTHR13778">
    <property type="entry name" value="GLYCOSYLTRANSFERASE 8 DOMAIN-CONTAINING PROTEIN"/>
    <property type="match status" value="1"/>
</dbReference>
<dbReference type="GO" id="GO:0046872">
    <property type="term" value="F:metal ion binding"/>
    <property type="evidence" value="ECO:0007669"/>
    <property type="project" value="UniProtKB-KW"/>
</dbReference>
<dbReference type="Pfam" id="PF01501">
    <property type="entry name" value="Glyco_transf_8"/>
    <property type="match status" value="1"/>
</dbReference>
<evidence type="ECO:0008006" key="6">
    <source>
        <dbReference type="Google" id="ProtNLM"/>
    </source>
</evidence>
<evidence type="ECO:0000256" key="2">
    <source>
        <dbReference type="ARBA" id="ARBA00022679"/>
    </source>
</evidence>
<dbReference type="SUPFAM" id="SSF53448">
    <property type="entry name" value="Nucleotide-diphospho-sugar transferases"/>
    <property type="match status" value="1"/>
</dbReference>
<protein>
    <recommendedName>
        <fullName evidence="6">Glycosyl transferase</fullName>
    </recommendedName>
</protein>
<dbReference type="InterPro" id="IPR029044">
    <property type="entry name" value="Nucleotide-diphossugar_trans"/>
</dbReference>
<accession>A0A2U8E6I7</accession>
<evidence type="ECO:0000256" key="1">
    <source>
        <dbReference type="ARBA" id="ARBA00022676"/>
    </source>
</evidence>
<dbReference type="AlphaFoldDB" id="A0A2U8E6I7"/>
<sequence>MTSSIPCFLAINDAYVRHACVMIASAACNSKSLLKFYILNASLSAESKSEIESVRKIHNFEVEYVRIDKRLIEDVQIRDEHITIETCYRLLIPTIFPEMEKAIYLDADMVVRHDLAELWAEDVGSFYAGVVEDFIHVKIKNYDSIFPSRRYFNAGVLLLNLRKIREDIPFARFVEIESRHRDSLRHQDQDVLNIALGNNVKYLPLKWNVTFLYFNPRRRFPKTLGFTKTEVIAAREDPAIVHYIGSLKPWRVPCGFMAPPYVKEYFKYLDMVTGRKNYAEAVKKFPRVRDFFSYWWRHPFFFMRPKTYALMRARRKFPIESV</sequence>
<dbReference type="Gene3D" id="3.90.550.10">
    <property type="entry name" value="Spore Coat Polysaccharide Biosynthesis Protein SpsA, Chain A"/>
    <property type="match status" value="1"/>
</dbReference>
<dbReference type="RefSeq" id="WP_108826062.1">
    <property type="nucleotide sequence ID" value="NZ_CP023004.1"/>
</dbReference>
<reference evidence="4 5" key="1">
    <citation type="journal article" date="2018" name="Syst. Appl. Microbiol.">
        <title>Ereboglobus luteus gen. nov. sp. nov. from cockroach guts, and new insights into the oxygen relationship of the genera Opitutus and Didymococcus (Verrucomicrobia: Opitutaceae).</title>
        <authorList>
            <person name="Tegtmeier D."/>
            <person name="Belitz A."/>
            <person name="Radek R."/>
            <person name="Heimerl T."/>
            <person name="Brune A."/>
        </authorList>
    </citation>
    <scope>NUCLEOTIDE SEQUENCE [LARGE SCALE GENOMIC DNA]</scope>
    <source>
        <strain evidence="4 5">Ho45</strain>
    </source>
</reference>
<organism evidence="4 5">
    <name type="scientific">Ereboglobus luteus</name>
    <dbReference type="NCBI Taxonomy" id="1796921"/>
    <lineage>
        <taxon>Bacteria</taxon>
        <taxon>Pseudomonadati</taxon>
        <taxon>Verrucomicrobiota</taxon>
        <taxon>Opitutia</taxon>
        <taxon>Opitutales</taxon>
        <taxon>Opitutaceae</taxon>
        <taxon>Ereboglobus</taxon>
    </lineage>
</organism>
<dbReference type="OrthoDB" id="695971at2"/>
<dbReference type="PANTHER" id="PTHR13778:SF47">
    <property type="entry name" value="LIPOPOLYSACCHARIDE 1,3-GALACTOSYLTRANSFERASE"/>
    <property type="match status" value="1"/>
</dbReference>
<dbReference type="GO" id="GO:0016757">
    <property type="term" value="F:glycosyltransferase activity"/>
    <property type="evidence" value="ECO:0007669"/>
    <property type="project" value="UniProtKB-KW"/>
</dbReference>
<evidence type="ECO:0000313" key="5">
    <source>
        <dbReference type="Proteomes" id="UP000244896"/>
    </source>
</evidence>
<keyword evidence="3" id="KW-0479">Metal-binding</keyword>
<keyword evidence="2" id="KW-0808">Transferase</keyword>
<dbReference type="KEGG" id="elut:CKA38_13715"/>
<gene>
    <name evidence="4" type="ORF">CKA38_13715</name>
</gene>